<evidence type="ECO:0000256" key="6">
    <source>
        <dbReference type="ARBA" id="ARBA00023136"/>
    </source>
</evidence>
<keyword evidence="6" id="KW-0472">Membrane</keyword>
<comment type="subcellular location">
    <subcellularLocation>
        <location evidence="1">Membrane</location>
        <topology evidence="1">Multi-pass membrane protein</topology>
    </subcellularLocation>
</comment>
<evidence type="ECO:0000256" key="7">
    <source>
        <dbReference type="ARBA" id="ARBA00023235"/>
    </source>
</evidence>
<dbReference type="OrthoDB" id="4774157at2"/>
<accession>A0A1H5F6A2</accession>
<dbReference type="NCBIfam" id="TIGR03462">
    <property type="entry name" value="CarR_dom_SF"/>
    <property type="match status" value="1"/>
</dbReference>
<evidence type="ECO:0000256" key="5">
    <source>
        <dbReference type="ARBA" id="ARBA00022989"/>
    </source>
</evidence>
<dbReference type="GO" id="GO:0016020">
    <property type="term" value="C:membrane"/>
    <property type="evidence" value="ECO:0007669"/>
    <property type="project" value="UniProtKB-SubCell"/>
</dbReference>
<organism evidence="8 9">
    <name type="scientific">Arthrobacter alpinus</name>
    <dbReference type="NCBI Taxonomy" id="656366"/>
    <lineage>
        <taxon>Bacteria</taxon>
        <taxon>Bacillati</taxon>
        <taxon>Actinomycetota</taxon>
        <taxon>Actinomycetes</taxon>
        <taxon>Micrococcales</taxon>
        <taxon>Micrococcaceae</taxon>
        <taxon>Arthrobacter</taxon>
    </lineage>
</organism>
<dbReference type="eggNOG" id="COG3266">
    <property type="taxonomic scope" value="Bacteria"/>
</dbReference>
<keyword evidence="7" id="KW-0413">Isomerase</keyword>
<dbReference type="GO" id="GO:0016117">
    <property type="term" value="P:carotenoid biosynthetic process"/>
    <property type="evidence" value="ECO:0007669"/>
    <property type="project" value="UniProtKB-KW"/>
</dbReference>
<dbReference type="EMBL" id="FNTV01000001">
    <property type="protein sequence ID" value="SED98830.1"/>
    <property type="molecule type" value="Genomic_DNA"/>
</dbReference>
<accession>A0A0U3RL22</accession>
<dbReference type="STRING" id="656366.AS189_08205"/>
<reference evidence="8 9" key="1">
    <citation type="submission" date="2016-10" db="EMBL/GenBank/DDBJ databases">
        <authorList>
            <person name="de Groot N.N."/>
        </authorList>
    </citation>
    <scope>NUCLEOTIDE SEQUENCE [LARGE SCALE GENOMIC DNA]</scope>
    <source>
        <strain evidence="8 9">DSM 22274</strain>
    </source>
</reference>
<keyword evidence="4" id="KW-0125">Carotenoid biosynthesis</keyword>
<evidence type="ECO:0000256" key="3">
    <source>
        <dbReference type="ARBA" id="ARBA00022692"/>
    </source>
</evidence>
<keyword evidence="3" id="KW-0812">Transmembrane</keyword>
<sequence length="114" mass="13204">MIYLTILLLLLGCMVLLDARWKLFLFGRPLAAALVLVLGMAFFLTWDVAAIQAGIFLHRDSQLMTGIMLGPQLPLEEGFFLLFLCYQTMILFTGVERFLRQDRRRGRKPNRRQL</sequence>
<comment type="pathway">
    <text evidence="2">Carotenoid biosynthesis.</text>
</comment>
<dbReference type="AlphaFoldDB" id="A0A0U3RL22"/>
<keyword evidence="5" id="KW-1133">Transmembrane helix</keyword>
<dbReference type="KEGG" id="arw:MB46_10075"/>
<evidence type="ECO:0000313" key="9">
    <source>
        <dbReference type="Proteomes" id="UP000182725"/>
    </source>
</evidence>
<name>A0A0U3RL22_9MICC</name>
<evidence type="ECO:0000256" key="1">
    <source>
        <dbReference type="ARBA" id="ARBA00004141"/>
    </source>
</evidence>
<dbReference type="InterPro" id="IPR017825">
    <property type="entry name" value="Lycopene_cyclase_dom"/>
</dbReference>
<dbReference type="GO" id="GO:0016872">
    <property type="term" value="F:intramolecular lyase activity"/>
    <property type="evidence" value="ECO:0007669"/>
    <property type="project" value="InterPro"/>
</dbReference>
<dbReference type="GO" id="GO:0045436">
    <property type="term" value="F:lycopene beta cyclase activity"/>
    <property type="evidence" value="ECO:0007669"/>
    <property type="project" value="UniProtKB-ARBA"/>
</dbReference>
<proteinExistence type="predicted"/>
<protein>
    <submittedName>
        <fullName evidence="8">Lycopene cyclase domain-containing protein</fullName>
    </submittedName>
</protein>
<gene>
    <name evidence="8" type="ORF">SAMN04489740_0429</name>
</gene>
<evidence type="ECO:0000313" key="8">
    <source>
        <dbReference type="EMBL" id="SED98830.1"/>
    </source>
</evidence>
<dbReference type="Proteomes" id="UP000182725">
    <property type="component" value="Unassembled WGS sequence"/>
</dbReference>
<evidence type="ECO:0000256" key="2">
    <source>
        <dbReference type="ARBA" id="ARBA00004829"/>
    </source>
</evidence>
<evidence type="ECO:0000256" key="4">
    <source>
        <dbReference type="ARBA" id="ARBA00022746"/>
    </source>
</evidence>
<dbReference type="RefSeq" id="WP_044579456.1">
    <property type="nucleotide sequence ID" value="NZ_CP013745.1"/>
</dbReference>